<reference evidence="4" key="1">
    <citation type="journal article" date="2023" name="G3 (Bethesda)">
        <title>A reference genome for the long-term kleptoplast-retaining sea slug Elysia crispata morphotype clarki.</title>
        <authorList>
            <person name="Eastman K.E."/>
            <person name="Pendleton A.L."/>
            <person name="Shaikh M.A."/>
            <person name="Suttiyut T."/>
            <person name="Ogas R."/>
            <person name="Tomko P."/>
            <person name="Gavelis G."/>
            <person name="Widhalm J.R."/>
            <person name="Wisecaver J.H."/>
        </authorList>
    </citation>
    <scope>NUCLEOTIDE SEQUENCE</scope>
    <source>
        <strain evidence="4">ECLA1</strain>
    </source>
</reference>
<keyword evidence="1" id="KW-0560">Oxidoreductase</keyword>
<dbReference type="AlphaFoldDB" id="A0AAE0YM95"/>
<dbReference type="GO" id="GO:0005829">
    <property type="term" value="C:cytosol"/>
    <property type="evidence" value="ECO:0007669"/>
    <property type="project" value="UniProtKB-ARBA"/>
</dbReference>
<dbReference type="Pfam" id="PF00248">
    <property type="entry name" value="Aldo_ket_red"/>
    <property type="match status" value="1"/>
</dbReference>
<dbReference type="FunFam" id="3.20.20.100:FF:000004">
    <property type="entry name" value="Oxidoreductase, aldo/keto reductase"/>
    <property type="match status" value="1"/>
</dbReference>
<keyword evidence="5" id="KW-1185">Reference proteome</keyword>
<comment type="caution">
    <text evidence="4">The sequence shown here is derived from an EMBL/GenBank/DDBJ whole genome shotgun (WGS) entry which is preliminary data.</text>
</comment>
<protein>
    <recommendedName>
        <fullName evidence="3">NADP-dependent oxidoreductase domain-containing protein</fullName>
    </recommendedName>
</protein>
<evidence type="ECO:0000256" key="1">
    <source>
        <dbReference type="ARBA" id="ARBA00023002"/>
    </source>
</evidence>
<evidence type="ECO:0000313" key="5">
    <source>
        <dbReference type="Proteomes" id="UP001283361"/>
    </source>
</evidence>
<dbReference type="PANTHER" id="PTHR43364">
    <property type="entry name" value="NADH-SPECIFIC METHYLGLYOXAL REDUCTASE-RELATED"/>
    <property type="match status" value="1"/>
</dbReference>
<organism evidence="4 5">
    <name type="scientific">Elysia crispata</name>
    <name type="common">lettuce slug</name>
    <dbReference type="NCBI Taxonomy" id="231223"/>
    <lineage>
        <taxon>Eukaryota</taxon>
        <taxon>Metazoa</taxon>
        <taxon>Spiralia</taxon>
        <taxon>Lophotrochozoa</taxon>
        <taxon>Mollusca</taxon>
        <taxon>Gastropoda</taxon>
        <taxon>Heterobranchia</taxon>
        <taxon>Euthyneura</taxon>
        <taxon>Panpulmonata</taxon>
        <taxon>Sacoglossa</taxon>
        <taxon>Placobranchoidea</taxon>
        <taxon>Plakobranchidae</taxon>
        <taxon>Elysia</taxon>
    </lineage>
</organism>
<dbReference type="InterPro" id="IPR050523">
    <property type="entry name" value="AKR_Detox_Biosynth"/>
</dbReference>
<dbReference type="Gene3D" id="3.20.20.100">
    <property type="entry name" value="NADP-dependent oxidoreductase domain"/>
    <property type="match status" value="1"/>
</dbReference>
<evidence type="ECO:0000256" key="2">
    <source>
        <dbReference type="ARBA" id="ARBA00038157"/>
    </source>
</evidence>
<evidence type="ECO:0000259" key="3">
    <source>
        <dbReference type="Pfam" id="PF00248"/>
    </source>
</evidence>
<dbReference type="InterPro" id="IPR023210">
    <property type="entry name" value="NADP_OxRdtase_dom"/>
</dbReference>
<dbReference type="PANTHER" id="PTHR43364:SF4">
    <property type="entry name" value="NAD(P)-LINKED OXIDOREDUCTASE SUPERFAMILY PROTEIN"/>
    <property type="match status" value="1"/>
</dbReference>
<dbReference type="EMBL" id="JAWDGP010005862">
    <property type="protein sequence ID" value="KAK3750660.1"/>
    <property type="molecule type" value="Genomic_DNA"/>
</dbReference>
<sequence>MTSWSLQENWHVSNIKPQTLICVFLDLVSVDVTSSPNMAEIAEESKVKYTFLGKSGLKVSNICLGTMTFGENNNGRPGQCDESLTHQILDRYSAWGGNFLDTADVYGLGNSEKVVGTWLQRQKREDFVVATKCRGNMGYNVNSVGLSRRHITKSIDDSLQRLHTDYVDVYQTHGFDNATPVEETYRTLDDLVRCGKVRYVGVSNVTGWQLQKIVDTQRQLGLNPIVSLQQQYSLASRDSELEPFQVCKNEGIGVLPWSPLKGGLLTGKVKRGEKPTEGRVGWVAQDARRGMQSHPLWSAMPDKVFDIIDSAEAIGKKHGCTIAQVSIRWLLQRDVTTSVIIGATSLAQLDQNMAVNGWSLSADEMAQLDQVSAPDLPYPYEMVDRMNTGRVNSYANDFYVKSVTS</sequence>
<accession>A0AAE0YM95</accession>
<proteinExistence type="inferred from homology"/>
<dbReference type="InterPro" id="IPR036812">
    <property type="entry name" value="NAD(P)_OxRdtase_dom_sf"/>
</dbReference>
<feature type="domain" description="NADP-dependent oxidoreductase" evidence="3">
    <location>
        <begin position="61"/>
        <end position="372"/>
    </location>
</feature>
<gene>
    <name evidence="4" type="ORF">RRG08_005512</name>
</gene>
<dbReference type="SUPFAM" id="SSF51430">
    <property type="entry name" value="NAD(P)-linked oxidoreductase"/>
    <property type="match status" value="1"/>
</dbReference>
<comment type="similarity">
    <text evidence="2">Belongs to the aldo/keto reductase family. Aldo/keto reductase 2 subfamily.</text>
</comment>
<dbReference type="CDD" id="cd19081">
    <property type="entry name" value="AKR_AKR9C1"/>
    <property type="match status" value="1"/>
</dbReference>
<name>A0AAE0YM95_9GAST</name>
<evidence type="ECO:0000313" key="4">
    <source>
        <dbReference type="EMBL" id="KAK3750660.1"/>
    </source>
</evidence>
<dbReference type="GO" id="GO:0016491">
    <property type="term" value="F:oxidoreductase activity"/>
    <property type="evidence" value="ECO:0007669"/>
    <property type="project" value="UniProtKB-KW"/>
</dbReference>
<dbReference type="Proteomes" id="UP001283361">
    <property type="component" value="Unassembled WGS sequence"/>
</dbReference>